<protein>
    <submittedName>
        <fullName evidence="1">Uncharacterized protein</fullName>
    </submittedName>
</protein>
<dbReference type="Proteomes" id="UP000230423">
    <property type="component" value="Unassembled WGS sequence"/>
</dbReference>
<dbReference type="EMBL" id="KZ386820">
    <property type="protein sequence ID" value="PIO55339.1"/>
    <property type="molecule type" value="Genomic_DNA"/>
</dbReference>
<accession>A0A2G9TBJ6</accession>
<reference evidence="1 2" key="1">
    <citation type="submission" date="2015-09" db="EMBL/GenBank/DDBJ databases">
        <title>Draft genome of the parasitic nematode Teladorsagia circumcincta isolate WARC Sus (inbred).</title>
        <authorList>
            <person name="Mitreva M."/>
        </authorList>
    </citation>
    <scope>NUCLEOTIDE SEQUENCE [LARGE SCALE GENOMIC DNA]</scope>
    <source>
        <strain evidence="1 2">S</strain>
    </source>
</reference>
<name>A0A2G9TBJ6_TELCI</name>
<evidence type="ECO:0000313" key="1">
    <source>
        <dbReference type="EMBL" id="PIO55339.1"/>
    </source>
</evidence>
<sequence>MPDVPSWKELKSMTDLVPWLMTEITEGRIQVAPVVEKRLKSYDNRANQDGELFEVEDERSLLESCGARMAHFC</sequence>
<gene>
    <name evidence="1" type="ORF">TELCIR_23275</name>
</gene>
<dbReference type="AlphaFoldDB" id="A0A2G9TBJ6"/>
<proteinExistence type="predicted"/>
<organism evidence="1 2">
    <name type="scientific">Teladorsagia circumcincta</name>
    <name type="common">Brown stomach worm</name>
    <name type="synonym">Ostertagia circumcincta</name>
    <dbReference type="NCBI Taxonomy" id="45464"/>
    <lineage>
        <taxon>Eukaryota</taxon>
        <taxon>Metazoa</taxon>
        <taxon>Ecdysozoa</taxon>
        <taxon>Nematoda</taxon>
        <taxon>Chromadorea</taxon>
        <taxon>Rhabditida</taxon>
        <taxon>Rhabditina</taxon>
        <taxon>Rhabditomorpha</taxon>
        <taxon>Strongyloidea</taxon>
        <taxon>Trichostrongylidae</taxon>
        <taxon>Teladorsagia</taxon>
    </lineage>
</organism>
<evidence type="ECO:0000313" key="2">
    <source>
        <dbReference type="Proteomes" id="UP000230423"/>
    </source>
</evidence>
<keyword evidence="2" id="KW-1185">Reference proteome</keyword>